<dbReference type="AlphaFoldDB" id="A0A0G4NC33"/>
<accession>A0A0G4NC33</accession>
<evidence type="ECO:0000313" key="1">
    <source>
        <dbReference type="EMBL" id="CRK43988.1"/>
    </source>
</evidence>
<name>A0A0G4NC33_VERLO</name>
<dbReference type="EMBL" id="CVQI01033718">
    <property type="protein sequence ID" value="CRK43988.1"/>
    <property type="molecule type" value="Genomic_DNA"/>
</dbReference>
<organism evidence="1 2">
    <name type="scientific">Verticillium longisporum</name>
    <name type="common">Verticillium dahliae var. longisporum</name>
    <dbReference type="NCBI Taxonomy" id="100787"/>
    <lineage>
        <taxon>Eukaryota</taxon>
        <taxon>Fungi</taxon>
        <taxon>Dikarya</taxon>
        <taxon>Ascomycota</taxon>
        <taxon>Pezizomycotina</taxon>
        <taxon>Sordariomycetes</taxon>
        <taxon>Hypocreomycetidae</taxon>
        <taxon>Glomerellales</taxon>
        <taxon>Plectosphaerellaceae</taxon>
        <taxon>Verticillium</taxon>
    </lineage>
</organism>
<proteinExistence type="predicted"/>
<gene>
    <name evidence="1" type="ORF">BN1723_016284</name>
</gene>
<reference evidence="2" key="1">
    <citation type="submission" date="2015-05" db="EMBL/GenBank/DDBJ databases">
        <authorList>
            <person name="Fogelqvist Johan"/>
        </authorList>
    </citation>
    <scope>NUCLEOTIDE SEQUENCE [LARGE SCALE GENOMIC DNA]</scope>
</reference>
<protein>
    <submittedName>
        <fullName evidence="1">Uncharacterized protein</fullName>
    </submittedName>
</protein>
<dbReference type="Proteomes" id="UP000045706">
    <property type="component" value="Unassembled WGS sequence"/>
</dbReference>
<sequence length="53" mass="5942">MNTRIRLGSLRSHLSTPKVKYQAESGSRIQIQHIIWAVLSGPISGYPKILLLI</sequence>
<evidence type="ECO:0000313" key="2">
    <source>
        <dbReference type="Proteomes" id="UP000045706"/>
    </source>
</evidence>